<sequence length="91" mass="9331">MVTPPPASRGTGRPTASRTSATGDETPVRDYVFAALGLAIALVAVVLLAPVSFAVTGAGSLGATALVGLFVVFWLAIWVCLQTAWLWVSTA</sequence>
<feature type="transmembrane region" description="Helical" evidence="2">
    <location>
        <begin position="65"/>
        <end position="88"/>
    </location>
</feature>
<organism evidence="3 4">
    <name type="scientific">Halalkalicoccus tibetensis</name>
    <dbReference type="NCBI Taxonomy" id="175632"/>
    <lineage>
        <taxon>Archaea</taxon>
        <taxon>Methanobacteriati</taxon>
        <taxon>Methanobacteriota</taxon>
        <taxon>Stenosarchaea group</taxon>
        <taxon>Halobacteria</taxon>
        <taxon>Halobacteriales</taxon>
        <taxon>Halococcaceae</taxon>
        <taxon>Halalkalicoccus</taxon>
    </lineage>
</organism>
<proteinExistence type="predicted"/>
<feature type="region of interest" description="Disordered" evidence="1">
    <location>
        <begin position="1"/>
        <end position="23"/>
    </location>
</feature>
<evidence type="ECO:0000256" key="1">
    <source>
        <dbReference type="SAM" id="MobiDB-lite"/>
    </source>
</evidence>
<dbReference type="Proteomes" id="UP001596312">
    <property type="component" value="Unassembled WGS sequence"/>
</dbReference>
<comment type="caution">
    <text evidence="3">The sequence shown here is derived from an EMBL/GenBank/DDBJ whole genome shotgun (WGS) entry which is preliminary data.</text>
</comment>
<evidence type="ECO:0000256" key="2">
    <source>
        <dbReference type="SAM" id="Phobius"/>
    </source>
</evidence>
<keyword evidence="4" id="KW-1185">Reference proteome</keyword>
<feature type="transmembrane region" description="Helical" evidence="2">
    <location>
        <begin position="31"/>
        <end position="53"/>
    </location>
</feature>
<feature type="compositionally biased region" description="Polar residues" evidence="1">
    <location>
        <begin position="14"/>
        <end position="23"/>
    </location>
</feature>
<dbReference type="AlphaFoldDB" id="A0ABD5V0C4"/>
<protein>
    <submittedName>
        <fullName evidence="3">Uncharacterized protein</fullName>
    </submittedName>
</protein>
<reference evidence="3 4" key="1">
    <citation type="journal article" date="2019" name="Int. J. Syst. Evol. Microbiol.">
        <title>The Global Catalogue of Microorganisms (GCM) 10K type strain sequencing project: providing services to taxonomists for standard genome sequencing and annotation.</title>
        <authorList>
            <consortium name="The Broad Institute Genomics Platform"/>
            <consortium name="The Broad Institute Genome Sequencing Center for Infectious Disease"/>
            <person name="Wu L."/>
            <person name="Ma J."/>
        </authorList>
    </citation>
    <scope>NUCLEOTIDE SEQUENCE [LARGE SCALE GENOMIC DNA]</scope>
    <source>
        <strain evidence="3 4">CGMCC 1.3240</strain>
    </source>
</reference>
<dbReference type="EMBL" id="JBHSXQ010000001">
    <property type="protein sequence ID" value="MFC6904356.1"/>
    <property type="molecule type" value="Genomic_DNA"/>
</dbReference>
<gene>
    <name evidence="3" type="ORF">ACFQGH_03995</name>
</gene>
<keyword evidence="2" id="KW-1133">Transmembrane helix</keyword>
<evidence type="ECO:0000313" key="4">
    <source>
        <dbReference type="Proteomes" id="UP001596312"/>
    </source>
</evidence>
<evidence type="ECO:0000313" key="3">
    <source>
        <dbReference type="EMBL" id="MFC6904356.1"/>
    </source>
</evidence>
<dbReference type="RefSeq" id="WP_340602863.1">
    <property type="nucleotide sequence ID" value="NZ_JBBMXV010000001.1"/>
</dbReference>
<keyword evidence="2" id="KW-0812">Transmembrane</keyword>
<keyword evidence="2" id="KW-0472">Membrane</keyword>
<accession>A0ABD5V0C4</accession>
<name>A0ABD5V0C4_9EURY</name>